<dbReference type="EMBL" id="FNHL01000002">
    <property type="protein sequence ID" value="SDM46274.1"/>
    <property type="molecule type" value="Genomic_DNA"/>
</dbReference>
<organism evidence="1 2">
    <name type="scientific">Halogranum gelatinilyticum</name>
    <dbReference type="NCBI Taxonomy" id="660521"/>
    <lineage>
        <taxon>Archaea</taxon>
        <taxon>Methanobacteriati</taxon>
        <taxon>Methanobacteriota</taxon>
        <taxon>Stenosarchaea group</taxon>
        <taxon>Halobacteria</taxon>
        <taxon>Halobacteriales</taxon>
        <taxon>Haloferacaceae</taxon>
    </lineage>
</organism>
<dbReference type="AlphaFoldDB" id="A0A1G9TFJ7"/>
<dbReference type="Proteomes" id="UP000199451">
    <property type="component" value="Unassembled WGS sequence"/>
</dbReference>
<sequence length="222" mass="23991">MEQNVSSAVTIDDFLATVSASVGDDLLIEGPAMSGKHLLAYRALAQAASDSRPICVTTTDTSKRVREAFESAGGDSDRLLVVDAVSRQSGVATREDSRTRYASSPADLTGIGMALTGLLEQTSEQPVVLVDNISSLLLYSELDTVFRFLHLLTGRVEAAEGRTIQLLNTDSHSSQDRASITQLFELLVDLRLDDDSRSVRLRGGDGVQTDWQPLDFETEGGR</sequence>
<keyword evidence="2" id="KW-1185">Reference proteome</keyword>
<dbReference type="OrthoDB" id="70318at2157"/>
<dbReference type="Gene3D" id="3.40.50.300">
    <property type="entry name" value="P-loop containing nucleotide triphosphate hydrolases"/>
    <property type="match status" value="1"/>
</dbReference>
<proteinExistence type="predicted"/>
<protein>
    <submittedName>
        <fullName evidence="1">RecA-superfamily ATPase, KaiC/GvpD/RAD55 family</fullName>
    </submittedName>
</protein>
<dbReference type="InterPro" id="IPR027417">
    <property type="entry name" value="P-loop_NTPase"/>
</dbReference>
<reference evidence="2" key="1">
    <citation type="submission" date="2016-10" db="EMBL/GenBank/DDBJ databases">
        <authorList>
            <person name="Varghese N."/>
            <person name="Submissions S."/>
        </authorList>
    </citation>
    <scope>NUCLEOTIDE SEQUENCE [LARGE SCALE GENOMIC DNA]</scope>
    <source>
        <strain evidence="2">CGMCC 1.10119</strain>
    </source>
</reference>
<evidence type="ECO:0000313" key="2">
    <source>
        <dbReference type="Proteomes" id="UP000199451"/>
    </source>
</evidence>
<name>A0A1G9TFJ7_9EURY</name>
<dbReference type="InterPro" id="IPR055927">
    <property type="entry name" value="DUF7504"/>
</dbReference>
<dbReference type="RefSeq" id="WP_089696624.1">
    <property type="nucleotide sequence ID" value="NZ_FNHL01000002.1"/>
</dbReference>
<dbReference type="SUPFAM" id="SSF52540">
    <property type="entry name" value="P-loop containing nucleoside triphosphate hydrolases"/>
    <property type="match status" value="1"/>
</dbReference>
<dbReference type="STRING" id="660521.SAMN04487949_1747"/>
<dbReference type="Pfam" id="PF24336">
    <property type="entry name" value="DUF7504"/>
    <property type="match status" value="1"/>
</dbReference>
<accession>A0A1G9TFJ7</accession>
<evidence type="ECO:0000313" key="1">
    <source>
        <dbReference type="EMBL" id="SDM46274.1"/>
    </source>
</evidence>
<gene>
    <name evidence="1" type="ORF">SAMN04487949_1747</name>
</gene>